<dbReference type="Gene3D" id="1.10.260.40">
    <property type="entry name" value="lambda repressor-like DNA-binding domains"/>
    <property type="match status" value="1"/>
</dbReference>
<dbReference type="InterPro" id="IPR001387">
    <property type="entry name" value="Cro/C1-type_HTH"/>
</dbReference>
<dbReference type="Pfam" id="PF12900">
    <property type="entry name" value="Pyridox_ox_2"/>
    <property type="match status" value="1"/>
</dbReference>
<comment type="caution">
    <text evidence="3">The sequence shown here is derived from an EMBL/GenBank/DDBJ whole genome shotgun (WGS) entry which is preliminary data.</text>
</comment>
<organism evidence="3 4">
    <name type="scientific">Wenjunlia tyrosinilytica</name>
    <dbReference type="NCBI Taxonomy" id="1544741"/>
    <lineage>
        <taxon>Bacteria</taxon>
        <taxon>Bacillati</taxon>
        <taxon>Actinomycetota</taxon>
        <taxon>Actinomycetes</taxon>
        <taxon>Kitasatosporales</taxon>
        <taxon>Streptomycetaceae</taxon>
        <taxon>Wenjunlia</taxon>
    </lineage>
</organism>
<evidence type="ECO:0000313" key="4">
    <source>
        <dbReference type="Proteomes" id="UP000641932"/>
    </source>
</evidence>
<keyword evidence="4" id="KW-1185">Reference proteome</keyword>
<dbReference type="Gene3D" id="2.30.110.10">
    <property type="entry name" value="Electron Transport, Fmn-binding Protein, Chain A"/>
    <property type="match status" value="1"/>
</dbReference>
<dbReference type="Pfam" id="PF01381">
    <property type="entry name" value="HTH_3"/>
    <property type="match status" value="1"/>
</dbReference>
<dbReference type="PROSITE" id="PS50943">
    <property type="entry name" value="HTH_CROC1"/>
    <property type="match status" value="1"/>
</dbReference>
<dbReference type="CDD" id="cd00093">
    <property type="entry name" value="HTH_XRE"/>
    <property type="match status" value="1"/>
</dbReference>
<protein>
    <recommendedName>
        <fullName evidence="2">HTH cro/C1-type domain-containing protein</fullName>
    </recommendedName>
</protein>
<proteinExistence type="predicted"/>
<gene>
    <name evidence="3" type="ORF">GCM10012280_36170</name>
</gene>
<reference evidence="3" key="1">
    <citation type="journal article" date="2014" name="Int. J. Syst. Evol. Microbiol.">
        <title>Complete genome sequence of Corynebacterium casei LMG S-19264T (=DSM 44701T), isolated from a smear-ripened cheese.</title>
        <authorList>
            <consortium name="US DOE Joint Genome Institute (JGI-PGF)"/>
            <person name="Walter F."/>
            <person name="Albersmeier A."/>
            <person name="Kalinowski J."/>
            <person name="Ruckert C."/>
        </authorList>
    </citation>
    <scope>NUCLEOTIDE SEQUENCE</scope>
    <source>
        <strain evidence="3">CGMCC 4.7201</strain>
    </source>
</reference>
<dbReference type="SUPFAM" id="SSF47413">
    <property type="entry name" value="lambda repressor-like DNA-binding domains"/>
    <property type="match status" value="1"/>
</dbReference>
<evidence type="ECO:0000313" key="3">
    <source>
        <dbReference type="EMBL" id="GGO90491.1"/>
    </source>
</evidence>
<name>A0A918DZP5_9ACTN</name>
<evidence type="ECO:0000256" key="1">
    <source>
        <dbReference type="SAM" id="MobiDB-lite"/>
    </source>
</evidence>
<dbReference type="InterPro" id="IPR012349">
    <property type="entry name" value="Split_barrel_FMN-bd"/>
</dbReference>
<sequence length="232" mass="24725">MAVPSEAASAGAADAVHSNPGDIGRRIARRRDQLGMSREEAAARAGMAPGYLQYLESQPGEVSTACLLRLAGALETTMGELLGGGVDLPPGRGDSAQRPRLDELDPAECRTLLSTHGVGRLAVTTSEGPAVVPVNYTLVDDSVVFRTAPHALPSQASGKEVAFEVDHIDDALSQGWSVLVVGRAQQVTDPEEARGLGELARSRPWWSPESRDLWMRITPRRTTGRRIRAGGQ</sequence>
<dbReference type="EMBL" id="BMMS01000014">
    <property type="protein sequence ID" value="GGO90491.1"/>
    <property type="molecule type" value="Genomic_DNA"/>
</dbReference>
<dbReference type="Proteomes" id="UP000641932">
    <property type="component" value="Unassembled WGS sequence"/>
</dbReference>
<dbReference type="InterPro" id="IPR010982">
    <property type="entry name" value="Lambda_DNA-bd_dom_sf"/>
</dbReference>
<accession>A0A918DZP5</accession>
<feature type="compositionally biased region" description="Low complexity" evidence="1">
    <location>
        <begin position="1"/>
        <end position="16"/>
    </location>
</feature>
<evidence type="ECO:0000259" key="2">
    <source>
        <dbReference type="PROSITE" id="PS50943"/>
    </source>
</evidence>
<reference evidence="3" key="2">
    <citation type="submission" date="2020-09" db="EMBL/GenBank/DDBJ databases">
        <authorList>
            <person name="Sun Q."/>
            <person name="Zhou Y."/>
        </authorList>
    </citation>
    <scope>NUCLEOTIDE SEQUENCE</scope>
    <source>
        <strain evidence="3">CGMCC 4.7201</strain>
    </source>
</reference>
<feature type="domain" description="HTH cro/C1-type" evidence="2">
    <location>
        <begin position="27"/>
        <end position="81"/>
    </location>
</feature>
<dbReference type="SMART" id="SM00530">
    <property type="entry name" value="HTH_XRE"/>
    <property type="match status" value="1"/>
</dbReference>
<dbReference type="SUPFAM" id="SSF50475">
    <property type="entry name" value="FMN-binding split barrel"/>
    <property type="match status" value="1"/>
</dbReference>
<feature type="region of interest" description="Disordered" evidence="1">
    <location>
        <begin position="1"/>
        <end position="26"/>
    </location>
</feature>
<dbReference type="InterPro" id="IPR024747">
    <property type="entry name" value="Pyridox_Oxase-rel"/>
</dbReference>
<dbReference type="AlphaFoldDB" id="A0A918DZP5"/>
<dbReference type="GO" id="GO:0003677">
    <property type="term" value="F:DNA binding"/>
    <property type="evidence" value="ECO:0007669"/>
    <property type="project" value="InterPro"/>
</dbReference>